<dbReference type="RefSeq" id="WP_243146092.1">
    <property type="nucleotide sequence ID" value="NC_022785.1"/>
</dbReference>
<sequence>MRTITDNRPADRASLPVIVGAAVGIAGLGAGLGAALALADVHSPLRAPFTLFFLLAAPALAIGSALRGLDALARPVLAVPDTLALDLLVAEAMLALRMWSARGGVAAVGAVSLLILVPTLLTRLARRPASAPKGRVAVEGESRAGSEGRDSWWRAGAMRRSSGCGRARWRRWSTSTPMTSRPYGCCG</sequence>
<accession>A0A3L8RDH2</accession>
<protein>
    <submittedName>
        <fullName evidence="2">Uncharacterized protein</fullName>
    </submittedName>
</protein>
<dbReference type="STRING" id="1343740.M271_37910"/>
<feature type="transmembrane region" description="Helical" evidence="1">
    <location>
        <begin position="105"/>
        <end position="125"/>
    </location>
</feature>
<feature type="transmembrane region" description="Helical" evidence="1">
    <location>
        <begin position="45"/>
        <end position="66"/>
    </location>
</feature>
<gene>
    <name evidence="2" type="ORF">D3C57_105705</name>
</gene>
<name>A0A3L8RDH2_STRRN</name>
<evidence type="ECO:0000313" key="3">
    <source>
        <dbReference type="Proteomes" id="UP000281594"/>
    </source>
</evidence>
<dbReference type="EMBL" id="QYCY01000001">
    <property type="protein sequence ID" value="RLV77844.1"/>
    <property type="molecule type" value="Genomic_DNA"/>
</dbReference>
<feature type="transmembrane region" description="Helical" evidence="1">
    <location>
        <begin position="12"/>
        <end position="39"/>
    </location>
</feature>
<keyword evidence="1" id="KW-0472">Membrane</keyword>
<proteinExistence type="predicted"/>
<keyword evidence="1" id="KW-1133">Transmembrane helix</keyword>
<evidence type="ECO:0000313" key="2">
    <source>
        <dbReference type="EMBL" id="RLV77844.1"/>
    </source>
</evidence>
<evidence type="ECO:0000256" key="1">
    <source>
        <dbReference type="SAM" id="Phobius"/>
    </source>
</evidence>
<reference evidence="2 3" key="1">
    <citation type="journal article" date="2018" name="J. Biol. Chem.">
        <title>Discovery of the actinoplanic acid pathway in Streptomyces rapamycinicus reveals a genetically conserved synergism with rapamycin.</title>
        <authorList>
            <person name="Mrak P."/>
            <person name="Krastel P."/>
            <person name="Pivk Lukancic P."/>
            <person name="Tao J."/>
            <person name="Pistorius D."/>
            <person name="Moore C.M."/>
        </authorList>
    </citation>
    <scope>NUCLEOTIDE SEQUENCE [LARGE SCALE GENOMIC DNA]</scope>
    <source>
        <strain evidence="2 3">NRRL 5491</strain>
    </source>
</reference>
<dbReference type="Proteomes" id="UP000281594">
    <property type="component" value="Unassembled WGS sequence"/>
</dbReference>
<keyword evidence="1" id="KW-0812">Transmembrane</keyword>
<organism evidence="2 3">
    <name type="scientific">Streptomyces rapamycinicus (strain ATCC 29253 / DSM 41530 / NRRL 5491 / AYB-994)</name>
    <name type="common">Streptomyces hygroscopicus (strain ATCC 29253)</name>
    <dbReference type="NCBI Taxonomy" id="1343740"/>
    <lineage>
        <taxon>Bacteria</taxon>
        <taxon>Bacillati</taxon>
        <taxon>Actinomycetota</taxon>
        <taxon>Actinomycetes</taxon>
        <taxon>Kitasatosporales</taxon>
        <taxon>Streptomycetaceae</taxon>
        <taxon>Streptomyces</taxon>
        <taxon>Streptomyces violaceusniger group</taxon>
    </lineage>
</organism>
<dbReference type="AlphaFoldDB" id="A0A3L8RDH2"/>
<comment type="caution">
    <text evidence="2">The sequence shown here is derived from an EMBL/GenBank/DDBJ whole genome shotgun (WGS) entry which is preliminary data.</text>
</comment>